<dbReference type="Pfam" id="PF07534">
    <property type="entry name" value="TLD"/>
    <property type="match status" value="1"/>
</dbReference>
<dbReference type="SMART" id="SM00584">
    <property type="entry name" value="TLDc"/>
    <property type="match status" value="1"/>
</dbReference>
<evidence type="ECO:0000256" key="1">
    <source>
        <dbReference type="ARBA" id="ARBA00004173"/>
    </source>
</evidence>
<reference evidence="8" key="1">
    <citation type="journal article" date="2023" name="Commun. Biol.">
        <title>Genome analysis of Parmales, the sister group of diatoms, reveals the evolutionary specialization of diatoms from phago-mixotrophs to photoautotrophs.</title>
        <authorList>
            <person name="Ban H."/>
            <person name="Sato S."/>
            <person name="Yoshikawa S."/>
            <person name="Yamada K."/>
            <person name="Nakamura Y."/>
            <person name="Ichinomiya M."/>
            <person name="Sato N."/>
            <person name="Blanc-Mathieu R."/>
            <person name="Endo H."/>
            <person name="Kuwata A."/>
            <person name="Ogata H."/>
        </authorList>
    </citation>
    <scope>NUCLEOTIDE SEQUENCE [LARGE SCALE GENOMIC DNA]</scope>
    <source>
        <strain evidence="8">NIES 3700</strain>
    </source>
</reference>
<comment type="similarity">
    <text evidence="2">Belongs to the OXR1 family.</text>
</comment>
<accession>A0A9W7BZX2</accession>
<dbReference type="OrthoDB" id="48696at2759"/>
<dbReference type="Proteomes" id="UP001165122">
    <property type="component" value="Unassembled WGS sequence"/>
</dbReference>
<evidence type="ECO:0000313" key="8">
    <source>
        <dbReference type="Proteomes" id="UP001165122"/>
    </source>
</evidence>
<dbReference type="InterPro" id="IPR006571">
    <property type="entry name" value="TLDc_dom"/>
</dbReference>
<dbReference type="EMBL" id="BRXW01000025">
    <property type="protein sequence ID" value="GMI00632.1"/>
    <property type="molecule type" value="Genomic_DNA"/>
</dbReference>
<dbReference type="PANTHER" id="PTHR23354:SF62">
    <property type="entry name" value="MUSTARD, ISOFORM V"/>
    <property type="match status" value="1"/>
</dbReference>
<name>A0A9W7BZX2_9STRA</name>
<protein>
    <recommendedName>
        <fullName evidence="4">Oxidation resistance protein 1</fullName>
    </recommendedName>
</protein>
<keyword evidence="8" id="KW-1185">Reference proteome</keyword>
<evidence type="ECO:0000256" key="2">
    <source>
        <dbReference type="ARBA" id="ARBA00009540"/>
    </source>
</evidence>
<keyword evidence="3" id="KW-0496">Mitochondrion</keyword>
<comment type="subcellular location">
    <subcellularLocation>
        <location evidence="1">Mitochondrion</location>
    </subcellularLocation>
</comment>
<gene>
    <name evidence="7" type="ORF">TrLO_g8483</name>
</gene>
<dbReference type="GO" id="GO:0005739">
    <property type="term" value="C:mitochondrion"/>
    <property type="evidence" value="ECO:0007669"/>
    <property type="project" value="UniProtKB-SubCell"/>
</dbReference>
<feature type="region of interest" description="Disordered" evidence="5">
    <location>
        <begin position="1"/>
        <end position="27"/>
    </location>
</feature>
<evidence type="ECO:0000313" key="7">
    <source>
        <dbReference type="EMBL" id="GMI00632.1"/>
    </source>
</evidence>
<evidence type="ECO:0000256" key="5">
    <source>
        <dbReference type="SAM" id="MobiDB-lite"/>
    </source>
</evidence>
<dbReference type="AlphaFoldDB" id="A0A9W7BZX2"/>
<organism evidence="7 8">
    <name type="scientific">Triparma laevis f. longispina</name>
    <dbReference type="NCBI Taxonomy" id="1714387"/>
    <lineage>
        <taxon>Eukaryota</taxon>
        <taxon>Sar</taxon>
        <taxon>Stramenopiles</taxon>
        <taxon>Ochrophyta</taxon>
        <taxon>Bolidophyceae</taxon>
        <taxon>Parmales</taxon>
        <taxon>Triparmaceae</taxon>
        <taxon>Triparma</taxon>
    </lineage>
</organism>
<evidence type="ECO:0000256" key="3">
    <source>
        <dbReference type="ARBA" id="ARBA00023128"/>
    </source>
</evidence>
<dbReference type="PANTHER" id="PTHR23354">
    <property type="entry name" value="NUCLEOLAR PROTEIN 7/ESTROGEN RECEPTOR COACTIVATOR-RELATED"/>
    <property type="match status" value="1"/>
</dbReference>
<dbReference type="PROSITE" id="PS51886">
    <property type="entry name" value="TLDC"/>
    <property type="match status" value="1"/>
</dbReference>
<evidence type="ECO:0000259" key="6">
    <source>
        <dbReference type="PROSITE" id="PS51886"/>
    </source>
</evidence>
<comment type="caution">
    <text evidence="7">The sequence shown here is derived from an EMBL/GenBank/DDBJ whole genome shotgun (WGS) entry which is preliminary data.</text>
</comment>
<feature type="domain" description="TLDc" evidence="6">
    <location>
        <begin position="32"/>
        <end position="214"/>
    </location>
</feature>
<sequence>MDYAYKSTPPPSPTIGRKSPLECSSHTSSKKHILTPSLIHSLSDSGLPLHLRTNTWHRSYSLSRDGSSFSTFLNSAIRGLSRDSRTETLMVILTSSGEIFGGFGTDVWKKQSGADGERFFGRGGCWLFKVEEGGKENEEEIKYYRWTGANLYCQSVSVVDGAVGMGGGGGFGFGFRVNDDFSTVTSDKCATFNNDILFSGGISMVLDVELWRFK</sequence>
<evidence type="ECO:0000256" key="4">
    <source>
        <dbReference type="ARBA" id="ARBA00040604"/>
    </source>
</evidence>
<proteinExistence type="inferred from homology"/>